<dbReference type="EMBL" id="JADIMY010000028">
    <property type="protein sequence ID" value="MBO8427220.1"/>
    <property type="molecule type" value="Genomic_DNA"/>
</dbReference>
<dbReference type="Proteomes" id="UP000823613">
    <property type="component" value="Unassembled WGS sequence"/>
</dbReference>
<organism evidence="1 2">
    <name type="scientific">Candidatus Onthovivens merdipullorum</name>
    <dbReference type="NCBI Taxonomy" id="2840889"/>
    <lineage>
        <taxon>Bacteria</taxon>
        <taxon>Bacillati</taxon>
        <taxon>Bacillota</taxon>
        <taxon>Bacilli</taxon>
        <taxon>Bacillales</taxon>
        <taxon>Candidatus Onthovivens</taxon>
    </lineage>
</organism>
<proteinExistence type="predicted"/>
<evidence type="ECO:0000313" key="1">
    <source>
        <dbReference type="EMBL" id="MBO8427220.1"/>
    </source>
</evidence>
<reference evidence="1" key="1">
    <citation type="submission" date="2020-10" db="EMBL/GenBank/DDBJ databases">
        <authorList>
            <person name="Gilroy R."/>
        </authorList>
    </citation>
    <scope>NUCLEOTIDE SEQUENCE</scope>
    <source>
        <strain evidence="1">11159</strain>
    </source>
</reference>
<evidence type="ECO:0000313" key="2">
    <source>
        <dbReference type="Proteomes" id="UP000823613"/>
    </source>
</evidence>
<sequence length="229" mass="25012">MEKSKNKIILYSLLGLSIISLAGVGFSSWVINNTKEATTDNFSITFGEVVENSITTQITSSDLQIRFDALSDEYCTNEITNGEETSEDLNYSVSFTLTSTDVDLTTISLEFAYSNEENFKSTLGGTTQYIDCTCLTDFTYEMPDSDVSDVTATNNSAATFDVTYGGSKLTANVTVSFSFKWGSVFGENNNNPCTSTVDNVVTKLKDFENAYSAFENTTINLKITPSLGN</sequence>
<protein>
    <submittedName>
        <fullName evidence="1">Uncharacterized protein</fullName>
    </submittedName>
</protein>
<name>A0A9D9GU06_9BACL</name>
<comment type="caution">
    <text evidence="1">The sequence shown here is derived from an EMBL/GenBank/DDBJ whole genome shotgun (WGS) entry which is preliminary data.</text>
</comment>
<gene>
    <name evidence="1" type="ORF">IAC58_01510</name>
</gene>
<dbReference type="AlphaFoldDB" id="A0A9D9GU06"/>
<reference evidence="1" key="2">
    <citation type="journal article" date="2021" name="PeerJ">
        <title>Extensive microbial diversity within the chicken gut microbiome revealed by metagenomics and culture.</title>
        <authorList>
            <person name="Gilroy R."/>
            <person name="Ravi A."/>
            <person name="Getino M."/>
            <person name="Pursley I."/>
            <person name="Horton D.L."/>
            <person name="Alikhan N.F."/>
            <person name="Baker D."/>
            <person name="Gharbi K."/>
            <person name="Hall N."/>
            <person name="Watson M."/>
            <person name="Adriaenssens E.M."/>
            <person name="Foster-Nyarko E."/>
            <person name="Jarju S."/>
            <person name="Secka A."/>
            <person name="Antonio M."/>
            <person name="Oren A."/>
            <person name="Chaudhuri R.R."/>
            <person name="La Ragione R."/>
            <person name="Hildebrand F."/>
            <person name="Pallen M.J."/>
        </authorList>
    </citation>
    <scope>NUCLEOTIDE SEQUENCE</scope>
    <source>
        <strain evidence="1">11159</strain>
    </source>
</reference>
<accession>A0A9D9GU06</accession>